<dbReference type="AlphaFoldDB" id="A0A4Q2RPG1"/>
<accession>A0A4Q2RPG1</accession>
<dbReference type="EMBL" id="SDWS01000004">
    <property type="protein sequence ID" value="RYB90811.1"/>
    <property type="molecule type" value="Genomic_DNA"/>
</dbReference>
<dbReference type="RefSeq" id="WP_129475508.1">
    <property type="nucleotide sequence ID" value="NZ_SDWS01000004.1"/>
</dbReference>
<reference evidence="1 2" key="1">
    <citation type="submission" date="2019-01" db="EMBL/GenBank/DDBJ databases">
        <title>Novel species of Nocardioides.</title>
        <authorList>
            <person name="Liu Q."/>
            <person name="Xin Y.-H."/>
        </authorList>
    </citation>
    <scope>NUCLEOTIDE SEQUENCE [LARGE SCALE GENOMIC DNA]</scope>
    <source>
        <strain evidence="1 2">HLT3-15</strain>
    </source>
</reference>
<comment type="caution">
    <text evidence="1">The sequence shown here is derived from an EMBL/GenBank/DDBJ whole genome shotgun (WGS) entry which is preliminary data.</text>
</comment>
<sequence>MGSLRGIDSERTARAIGMVDLALSPGLLVGNPRWPWLAARTLANVATAAVVAPGGWSGRVTAASLLALTAVDGSAARTLQRLGR</sequence>
<organism evidence="1 2">
    <name type="scientific">Nocardioides glacieisoli</name>
    <dbReference type="NCBI Taxonomy" id="1168730"/>
    <lineage>
        <taxon>Bacteria</taxon>
        <taxon>Bacillati</taxon>
        <taxon>Actinomycetota</taxon>
        <taxon>Actinomycetes</taxon>
        <taxon>Propionibacteriales</taxon>
        <taxon>Nocardioidaceae</taxon>
        <taxon>Nocardioides</taxon>
    </lineage>
</organism>
<evidence type="ECO:0000313" key="1">
    <source>
        <dbReference type="EMBL" id="RYB90811.1"/>
    </source>
</evidence>
<dbReference type="OrthoDB" id="3783322at2"/>
<name>A0A4Q2RPG1_9ACTN</name>
<keyword evidence="2" id="KW-1185">Reference proteome</keyword>
<gene>
    <name evidence="1" type="ORF">EUA06_11060</name>
</gene>
<protein>
    <submittedName>
        <fullName evidence="1">Uncharacterized protein</fullName>
    </submittedName>
</protein>
<dbReference type="Proteomes" id="UP000291838">
    <property type="component" value="Unassembled WGS sequence"/>
</dbReference>
<evidence type="ECO:0000313" key="2">
    <source>
        <dbReference type="Proteomes" id="UP000291838"/>
    </source>
</evidence>
<proteinExistence type="predicted"/>